<reference evidence="1 2" key="1">
    <citation type="submission" date="2022-01" db="EMBL/GenBank/DDBJ databases">
        <authorList>
            <person name="Xiong W."/>
            <person name="Schranz E."/>
        </authorList>
    </citation>
    <scope>NUCLEOTIDE SEQUENCE [LARGE SCALE GENOMIC DNA]</scope>
</reference>
<keyword evidence="2" id="KW-1185">Reference proteome</keyword>
<proteinExistence type="predicted"/>
<dbReference type="Proteomes" id="UP001157418">
    <property type="component" value="Unassembled WGS sequence"/>
</dbReference>
<accession>A0AAU9N677</accession>
<comment type="caution">
    <text evidence="1">The sequence shown here is derived from an EMBL/GenBank/DDBJ whole genome shotgun (WGS) entry which is preliminary data.</text>
</comment>
<organism evidence="1 2">
    <name type="scientific">Lactuca virosa</name>
    <dbReference type="NCBI Taxonomy" id="75947"/>
    <lineage>
        <taxon>Eukaryota</taxon>
        <taxon>Viridiplantae</taxon>
        <taxon>Streptophyta</taxon>
        <taxon>Embryophyta</taxon>
        <taxon>Tracheophyta</taxon>
        <taxon>Spermatophyta</taxon>
        <taxon>Magnoliopsida</taxon>
        <taxon>eudicotyledons</taxon>
        <taxon>Gunneridae</taxon>
        <taxon>Pentapetalae</taxon>
        <taxon>asterids</taxon>
        <taxon>campanulids</taxon>
        <taxon>Asterales</taxon>
        <taxon>Asteraceae</taxon>
        <taxon>Cichorioideae</taxon>
        <taxon>Cichorieae</taxon>
        <taxon>Lactucinae</taxon>
        <taxon>Lactuca</taxon>
    </lineage>
</organism>
<gene>
    <name evidence="1" type="ORF">LVIROSA_LOCUS19911</name>
</gene>
<dbReference type="AlphaFoldDB" id="A0AAU9N677"/>
<name>A0AAU9N677_9ASTR</name>
<sequence length="68" mass="7563">MEVVVPIVDDGMARSDILLFNRWTYDDVQVPDLSVLLLHQSTQSTCLTQLEGTKQGGSGRLNAQLWSD</sequence>
<evidence type="ECO:0000313" key="1">
    <source>
        <dbReference type="EMBL" id="CAH1433316.1"/>
    </source>
</evidence>
<dbReference type="EMBL" id="CAKMRJ010003334">
    <property type="protein sequence ID" value="CAH1433316.1"/>
    <property type="molecule type" value="Genomic_DNA"/>
</dbReference>
<evidence type="ECO:0000313" key="2">
    <source>
        <dbReference type="Proteomes" id="UP001157418"/>
    </source>
</evidence>
<protein>
    <submittedName>
        <fullName evidence="1">Uncharacterized protein</fullName>
    </submittedName>
</protein>